<dbReference type="GO" id="GO:0008270">
    <property type="term" value="F:zinc ion binding"/>
    <property type="evidence" value="ECO:0007669"/>
    <property type="project" value="UniProtKB-KW"/>
</dbReference>
<proteinExistence type="evidence at transcript level"/>
<evidence type="ECO:0000256" key="4">
    <source>
        <dbReference type="ARBA" id="ARBA00022833"/>
    </source>
</evidence>
<reference evidence="10" key="1">
    <citation type="submission" date="2011-09" db="EMBL/GenBank/DDBJ databases">
        <title>The odds of duplicate gene persistence after polyploidization.</title>
        <authorList>
            <person name="Chain F.J.J."/>
            <person name="Evans B.J."/>
            <person name="Dushoff J."/>
        </authorList>
    </citation>
    <scope>NUCLEOTIDE SEQUENCE</scope>
    <source>
        <tissue evidence="10">Liver</tissue>
    </source>
</reference>
<dbReference type="GO" id="GO:0009887">
    <property type="term" value="P:animal organ morphogenesis"/>
    <property type="evidence" value="ECO:0007669"/>
    <property type="project" value="TreeGrafter"/>
</dbReference>
<keyword evidence="7" id="KW-0539">Nucleus</keyword>
<dbReference type="EMBL" id="JP286163">
    <property type="protein sequence ID" value="AEQ16585.1"/>
    <property type="molecule type" value="mRNA"/>
</dbReference>
<feature type="region of interest" description="Disordered" evidence="8">
    <location>
        <begin position="162"/>
        <end position="199"/>
    </location>
</feature>
<keyword evidence="5" id="KW-0805">Transcription regulation</keyword>
<protein>
    <recommendedName>
        <fullName evidence="9">DEUBAD domain-containing protein</fullName>
    </recommendedName>
</protein>
<feature type="non-terminal residue" evidence="10">
    <location>
        <position position="1"/>
    </location>
</feature>
<evidence type="ECO:0000256" key="8">
    <source>
        <dbReference type="SAM" id="MobiDB-lite"/>
    </source>
</evidence>
<dbReference type="PANTHER" id="PTHR13578">
    <property type="entry name" value="ADDITIONAL SEX COMBS LIKE PROTEIN ASXL"/>
    <property type="match status" value="1"/>
</dbReference>
<feature type="region of interest" description="Disordered" evidence="8">
    <location>
        <begin position="119"/>
        <end position="139"/>
    </location>
</feature>
<keyword evidence="4" id="KW-0862">Zinc</keyword>
<comment type="subcellular location">
    <subcellularLocation>
        <location evidence="1">Nucleus</location>
    </subcellularLocation>
</comment>
<evidence type="ECO:0000313" key="10">
    <source>
        <dbReference type="EMBL" id="AEQ16585.1"/>
    </source>
</evidence>
<dbReference type="GO" id="GO:0035517">
    <property type="term" value="C:PR-DUB complex"/>
    <property type="evidence" value="ECO:0007669"/>
    <property type="project" value="TreeGrafter"/>
</dbReference>
<dbReference type="AlphaFoldDB" id="G5DYE9"/>
<feature type="domain" description="DEUBAD" evidence="9">
    <location>
        <begin position="40"/>
        <end position="154"/>
    </location>
</feature>
<feature type="non-terminal residue" evidence="10">
    <location>
        <position position="199"/>
    </location>
</feature>
<evidence type="ECO:0000256" key="5">
    <source>
        <dbReference type="ARBA" id="ARBA00023015"/>
    </source>
</evidence>
<name>G5DYE9_9PIPI</name>
<feature type="compositionally biased region" description="Basic and acidic residues" evidence="8">
    <location>
        <begin position="124"/>
        <end position="136"/>
    </location>
</feature>
<sequence length="199" mass="22110">PLACLNAMLHSNSRTREALFQLPGRISLTMKKNEIDCETPGSILVNTNLRALINLRTFNALPFNLQQQLLLLLPEVDRPVSADGQLRMSGSALNNEFFAHACQRWRERLADGEFTPEMQLQSVQREKPQPTKEEPKVPPIRIQLSRIKPPWLDKGLPDCQIYPRIIPNSDPSGGWTSSHSPPNSETSAVRGGGDPGGGR</sequence>
<evidence type="ECO:0000256" key="7">
    <source>
        <dbReference type="ARBA" id="ARBA00023242"/>
    </source>
</evidence>
<evidence type="ECO:0000256" key="1">
    <source>
        <dbReference type="ARBA" id="ARBA00004123"/>
    </source>
</evidence>
<accession>G5DYE9</accession>
<evidence type="ECO:0000256" key="6">
    <source>
        <dbReference type="ARBA" id="ARBA00023163"/>
    </source>
</evidence>
<dbReference type="GO" id="GO:0045944">
    <property type="term" value="P:positive regulation of transcription by RNA polymerase II"/>
    <property type="evidence" value="ECO:0007669"/>
    <property type="project" value="TreeGrafter"/>
</dbReference>
<dbReference type="PROSITE" id="PS51916">
    <property type="entry name" value="DEUBAD"/>
    <property type="match status" value="1"/>
</dbReference>
<dbReference type="InterPro" id="IPR028020">
    <property type="entry name" value="ASX_DEUBAD_dom"/>
</dbReference>
<keyword evidence="2" id="KW-0479">Metal-binding</keyword>
<evidence type="ECO:0000256" key="3">
    <source>
        <dbReference type="ARBA" id="ARBA00022771"/>
    </source>
</evidence>
<feature type="compositionally biased region" description="Gly residues" evidence="8">
    <location>
        <begin position="190"/>
        <end position="199"/>
    </location>
</feature>
<dbReference type="PANTHER" id="PTHR13578:SF19">
    <property type="entry name" value="POLYCOMB GROUP PROTEIN ASXL1"/>
    <property type="match status" value="1"/>
</dbReference>
<dbReference type="InterPro" id="IPR024811">
    <property type="entry name" value="ASX/ASX-like"/>
</dbReference>
<keyword evidence="6" id="KW-0804">Transcription</keyword>
<dbReference type="Pfam" id="PF13919">
    <property type="entry name" value="ASXH"/>
    <property type="match status" value="1"/>
</dbReference>
<dbReference type="InterPro" id="IPR044867">
    <property type="entry name" value="DEUBAD_dom"/>
</dbReference>
<keyword evidence="3" id="KW-0863">Zinc-finger</keyword>
<organism evidence="10">
    <name type="scientific">Pipa carvalhoi</name>
    <name type="common">Carvalho's Surinam toad</name>
    <dbReference type="NCBI Taxonomy" id="191480"/>
    <lineage>
        <taxon>Eukaryota</taxon>
        <taxon>Metazoa</taxon>
        <taxon>Chordata</taxon>
        <taxon>Craniata</taxon>
        <taxon>Vertebrata</taxon>
        <taxon>Euteleostomi</taxon>
        <taxon>Amphibia</taxon>
        <taxon>Batrachia</taxon>
        <taxon>Anura</taxon>
        <taxon>Pipoidea</taxon>
        <taxon>Pipidae</taxon>
        <taxon>Pipinae</taxon>
        <taxon>Pipa</taxon>
    </lineage>
</organism>
<evidence type="ECO:0000259" key="9">
    <source>
        <dbReference type="PROSITE" id="PS51916"/>
    </source>
</evidence>
<dbReference type="GO" id="GO:0042975">
    <property type="term" value="F:peroxisome proliferator activated receptor binding"/>
    <property type="evidence" value="ECO:0007669"/>
    <property type="project" value="TreeGrafter"/>
</dbReference>
<dbReference type="GO" id="GO:0003682">
    <property type="term" value="F:chromatin binding"/>
    <property type="evidence" value="ECO:0007669"/>
    <property type="project" value="TreeGrafter"/>
</dbReference>
<feature type="compositionally biased region" description="Polar residues" evidence="8">
    <location>
        <begin position="169"/>
        <end position="187"/>
    </location>
</feature>
<evidence type="ECO:0000256" key="2">
    <source>
        <dbReference type="ARBA" id="ARBA00022723"/>
    </source>
</evidence>